<dbReference type="Proteomes" id="UP000664369">
    <property type="component" value="Unassembled WGS sequence"/>
</dbReference>
<dbReference type="InterPro" id="IPR011990">
    <property type="entry name" value="TPR-like_helical_dom_sf"/>
</dbReference>
<organism evidence="8 9">
    <name type="scientific">Hymenobacter negativus</name>
    <dbReference type="NCBI Taxonomy" id="2795026"/>
    <lineage>
        <taxon>Bacteria</taxon>
        <taxon>Pseudomonadati</taxon>
        <taxon>Bacteroidota</taxon>
        <taxon>Cytophagia</taxon>
        <taxon>Cytophagales</taxon>
        <taxon>Hymenobacteraceae</taxon>
        <taxon>Hymenobacter</taxon>
    </lineage>
</organism>
<dbReference type="PANTHER" id="PTHR30329">
    <property type="entry name" value="STATOR ELEMENT OF FLAGELLAR MOTOR COMPLEX"/>
    <property type="match status" value="1"/>
</dbReference>
<feature type="domain" description="OmpA-like" evidence="7">
    <location>
        <begin position="575"/>
        <end position="691"/>
    </location>
</feature>
<dbReference type="SUPFAM" id="SSF49464">
    <property type="entry name" value="Carboxypeptidase regulatory domain-like"/>
    <property type="match status" value="1"/>
</dbReference>
<feature type="signal peptide" evidence="6">
    <location>
        <begin position="1"/>
        <end position="23"/>
    </location>
</feature>
<accession>A0ABS3QGF0</accession>
<dbReference type="InterPro" id="IPR050330">
    <property type="entry name" value="Bact_OuterMem_StrucFunc"/>
</dbReference>
<dbReference type="CDD" id="cd07185">
    <property type="entry name" value="OmpA_C-like"/>
    <property type="match status" value="1"/>
</dbReference>
<evidence type="ECO:0000313" key="8">
    <source>
        <dbReference type="EMBL" id="MBO2010306.1"/>
    </source>
</evidence>
<dbReference type="EMBL" id="JAGETZ010000006">
    <property type="protein sequence ID" value="MBO2010306.1"/>
    <property type="molecule type" value="Genomic_DNA"/>
</dbReference>
<keyword evidence="2 4" id="KW-0472">Membrane</keyword>
<dbReference type="InterPro" id="IPR006665">
    <property type="entry name" value="OmpA-like"/>
</dbReference>
<dbReference type="Pfam" id="PF00691">
    <property type="entry name" value="OmpA"/>
    <property type="match status" value="1"/>
</dbReference>
<dbReference type="Gene3D" id="2.120.10.30">
    <property type="entry name" value="TolB, C-terminal domain"/>
    <property type="match status" value="1"/>
</dbReference>
<comment type="subcellular location">
    <subcellularLocation>
        <location evidence="1">Cell outer membrane</location>
    </subcellularLocation>
</comment>
<evidence type="ECO:0000256" key="6">
    <source>
        <dbReference type="SAM" id="SignalP"/>
    </source>
</evidence>
<dbReference type="PANTHER" id="PTHR30329:SF21">
    <property type="entry name" value="LIPOPROTEIN YIAD-RELATED"/>
    <property type="match status" value="1"/>
</dbReference>
<feature type="compositionally biased region" description="Basic and acidic residues" evidence="5">
    <location>
        <begin position="682"/>
        <end position="691"/>
    </location>
</feature>
<dbReference type="RefSeq" id="WP_208175938.1">
    <property type="nucleotide sequence ID" value="NZ_JAGETZ010000006.1"/>
</dbReference>
<evidence type="ECO:0000259" key="7">
    <source>
        <dbReference type="PROSITE" id="PS51123"/>
    </source>
</evidence>
<dbReference type="Gene3D" id="2.60.40.1120">
    <property type="entry name" value="Carboxypeptidase-like, regulatory domain"/>
    <property type="match status" value="1"/>
</dbReference>
<dbReference type="SUPFAM" id="SSF82171">
    <property type="entry name" value="DPP6 N-terminal domain-like"/>
    <property type="match status" value="1"/>
</dbReference>
<dbReference type="SUPFAM" id="SSF48452">
    <property type="entry name" value="TPR-like"/>
    <property type="match status" value="1"/>
</dbReference>
<evidence type="ECO:0000256" key="4">
    <source>
        <dbReference type="PROSITE-ProRule" id="PRU00473"/>
    </source>
</evidence>
<keyword evidence="9" id="KW-1185">Reference proteome</keyword>
<dbReference type="Gene3D" id="1.25.40.10">
    <property type="entry name" value="Tetratricopeptide repeat domain"/>
    <property type="match status" value="1"/>
</dbReference>
<keyword evidence="3" id="KW-0998">Cell outer membrane</keyword>
<dbReference type="SUPFAM" id="SSF103088">
    <property type="entry name" value="OmpA-like"/>
    <property type="match status" value="1"/>
</dbReference>
<dbReference type="InterPro" id="IPR011042">
    <property type="entry name" value="6-blade_b-propeller_TolB-like"/>
</dbReference>
<dbReference type="PROSITE" id="PS51123">
    <property type="entry name" value="OMPA_2"/>
    <property type="match status" value="1"/>
</dbReference>
<dbReference type="Gene3D" id="3.30.1330.60">
    <property type="entry name" value="OmpA-like domain"/>
    <property type="match status" value="1"/>
</dbReference>
<comment type="caution">
    <text evidence="8">The sequence shown here is derived from an EMBL/GenBank/DDBJ whole genome shotgun (WGS) entry which is preliminary data.</text>
</comment>
<name>A0ABS3QGF0_9BACT</name>
<protein>
    <submittedName>
        <fullName evidence="8">OmpA family protein</fullName>
    </submittedName>
</protein>
<evidence type="ECO:0000256" key="3">
    <source>
        <dbReference type="ARBA" id="ARBA00023237"/>
    </source>
</evidence>
<reference evidence="8 9" key="1">
    <citation type="submission" date="2021-03" db="EMBL/GenBank/DDBJ databases">
        <authorList>
            <person name="Kim M.K."/>
        </authorList>
    </citation>
    <scope>NUCLEOTIDE SEQUENCE [LARGE SCALE GENOMIC DNA]</scope>
    <source>
        <strain evidence="8 9">BT442</strain>
    </source>
</reference>
<dbReference type="InterPro" id="IPR011659">
    <property type="entry name" value="WD40"/>
</dbReference>
<dbReference type="PRINTS" id="PR01021">
    <property type="entry name" value="OMPADOMAIN"/>
</dbReference>
<sequence>MAFPVRSLLLTSLFAGVLQLAHGQNVPFDAAHIPNKELLKIAQKALRNGEEEYTAAPPRYAAALPLFLEAQKINPNNGALNMRVGDCYLNAGDVPTALPFLQKAAELETGSRAPRAHYVLGRAYQLSSRWAEALKEFERAKPIAAAAVTAKKGQAPADAAAAEVGRRLAECRVGQQLTQRPVRMFVDNLGPTVNSPEDDHSPQVLADESMLILTSRRAGAMGGTKASTGRGFADDIYMATGSGAAWGPARVLNAPVNTNGADVAVAVSVDGQRMLLHADGNDGDLSETRLSATGWSKPHPLGSHINTKYRETSATFSPDGRYVFFVSDKPEGSLGGKDIYKAEIDGKTPAVNLGAAINTPFDEEGVFMQPDGKTLIFSSQGHSTMGGFDLFRSVYENGKWSTPENLGSPINSPNDDMSLVTMASGRYGYFASDRPGGLGGQDLYRITFLGAEKQVVINHEDRLLASRPRVVRQARATLAVPVITPAVTLLKGTVTDIANQQPVPARLEVIDNANGQVLGSFLTTPNGKYLLSFPSGTNYGLVVSTEGYLPHSENVNLPPATGYAENKRDIRLQKPEPGSNIVLNNVFFDPGKANLRPESTAELDRLVRLLADSPKLKLHLAGHTDNSGEPAANQDLSQRRVQAIMTYLIEHKVKPDRLTATGYGGTVPLASNTTEAGRQLNRRTEFKVVSR</sequence>
<dbReference type="Pfam" id="PF07676">
    <property type="entry name" value="PD40"/>
    <property type="match status" value="2"/>
</dbReference>
<dbReference type="InterPro" id="IPR006664">
    <property type="entry name" value="OMP_bac"/>
</dbReference>
<dbReference type="InterPro" id="IPR008969">
    <property type="entry name" value="CarboxyPept-like_regulatory"/>
</dbReference>
<feature type="region of interest" description="Disordered" evidence="5">
    <location>
        <begin position="663"/>
        <end position="691"/>
    </location>
</feature>
<gene>
    <name evidence="8" type="ORF">J4E00_14690</name>
</gene>
<dbReference type="InterPro" id="IPR036737">
    <property type="entry name" value="OmpA-like_sf"/>
</dbReference>
<evidence type="ECO:0000256" key="5">
    <source>
        <dbReference type="SAM" id="MobiDB-lite"/>
    </source>
</evidence>
<keyword evidence="6" id="KW-0732">Signal</keyword>
<proteinExistence type="predicted"/>
<evidence type="ECO:0000256" key="2">
    <source>
        <dbReference type="ARBA" id="ARBA00023136"/>
    </source>
</evidence>
<evidence type="ECO:0000313" key="9">
    <source>
        <dbReference type="Proteomes" id="UP000664369"/>
    </source>
</evidence>
<evidence type="ECO:0000256" key="1">
    <source>
        <dbReference type="ARBA" id="ARBA00004442"/>
    </source>
</evidence>
<feature type="chain" id="PRO_5046659793" evidence="6">
    <location>
        <begin position="24"/>
        <end position="691"/>
    </location>
</feature>